<evidence type="ECO:0000256" key="5">
    <source>
        <dbReference type="SAM" id="MobiDB-lite"/>
    </source>
</evidence>
<name>A0A319D2H9_9EURO</name>
<dbReference type="Pfam" id="PF02656">
    <property type="entry name" value="DUF202"/>
    <property type="match status" value="1"/>
</dbReference>
<dbReference type="GO" id="GO:0012505">
    <property type="term" value="C:endomembrane system"/>
    <property type="evidence" value="ECO:0007669"/>
    <property type="project" value="UniProtKB-SubCell"/>
</dbReference>
<dbReference type="AlphaFoldDB" id="A0A319D2H9"/>
<feature type="domain" description="DUF202" evidence="7">
    <location>
        <begin position="115"/>
        <end position="189"/>
    </location>
</feature>
<keyword evidence="4 6" id="KW-0472">Membrane</keyword>
<gene>
    <name evidence="8" type="ORF">BO71DRAFT_52955</name>
</gene>
<sequence>MDTVDHHNHNPLATSTAIAPPPASHTHPHDRNLDALELDQIATHDDDSAGYSTDSISSGEYRVRTHRTISRAVTVTSAPTSQTEARKGVVAKAWDRVRRAWTRNVVLTVPQKSNRDHFALERTFLAYIRTSVQVAMQGVLVAQLFRLQHLTSPDAALGYSEVGVPLSVGCHGVAILIASLGAYRFWKQQTVVALGTVYAGGWELNLIGGLVGLIIMTTFVLSIVIMVELDRGG</sequence>
<evidence type="ECO:0000256" key="6">
    <source>
        <dbReference type="SAM" id="Phobius"/>
    </source>
</evidence>
<accession>A0A319D2H9</accession>
<feature type="region of interest" description="Disordered" evidence="5">
    <location>
        <begin position="1"/>
        <end position="30"/>
    </location>
</feature>
<dbReference type="PANTHER" id="PTHR34187">
    <property type="entry name" value="FGR18P"/>
    <property type="match status" value="1"/>
</dbReference>
<comment type="subcellular location">
    <subcellularLocation>
        <location evidence="1">Endomembrane system</location>
        <topology evidence="1">Multi-pass membrane protein</topology>
    </subcellularLocation>
</comment>
<keyword evidence="9" id="KW-1185">Reference proteome</keyword>
<evidence type="ECO:0000256" key="2">
    <source>
        <dbReference type="ARBA" id="ARBA00022692"/>
    </source>
</evidence>
<feature type="transmembrane region" description="Helical" evidence="6">
    <location>
        <begin position="165"/>
        <end position="186"/>
    </location>
</feature>
<evidence type="ECO:0000256" key="3">
    <source>
        <dbReference type="ARBA" id="ARBA00022989"/>
    </source>
</evidence>
<organism evidence="8 9">
    <name type="scientific">Aspergillus ellipticus CBS 707.79</name>
    <dbReference type="NCBI Taxonomy" id="1448320"/>
    <lineage>
        <taxon>Eukaryota</taxon>
        <taxon>Fungi</taxon>
        <taxon>Dikarya</taxon>
        <taxon>Ascomycota</taxon>
        <taxon>Pezizomycotina</taxon>
        <taxon>Eurotiomycetes</taxon>
        <taxon>Eurotiomycetidae</taxon>
        <taxon>Eurotiales</taxon>
        <taxon>Aspergillaceae</taxon>
        <taxon>Aspergillus</taxon>
        <taxon>Aspergillus subgen. Circumdati</taxon>
    </lineage>
</organism>
<evidence type="ECO:0000256" key="4">
    <source>
        <dbReference type="ARBA" id="ARBA00023136"/>
    </source>
</evidence>
<reference evidence="8 9" key="1">
    <citation type="submission" date="2018-02" db="EMBL/GenBank/DDBJ databases">
        <title>The genomes of Aspergillus section Nigri reveals drivers in fungal speciation.</title>
        <authorList>
            <consortium name="DOE Joint Genome Institute"/>
            <person name="Vesth T.C."/>
            <person name="Nybo J."/>
            <person name="Theobald S."/>
            <person name="Brandl J."/>
            <person name="Frisvad J.C."/>
            <person name="Nielsen K.F."/>
            <person name="Lyhne E.K."/>
            <person name="Kogle M.E."/>
            <person name="Kuo A."/>
            <person name="Riley R."/>
            <person name="Clum A."/>
            <person name="Nolan M."/>
            <person name="Lipzen A."/>
            <person name="Salamov A."/>
            <person name="Henrissat B."/>
            <person name="Wiebenga A."/>
            <person name="De vries R.P."/>
            <person name="Grigoriev I.V."/>
            <person name="Mortensen U.H."/>
            <person name="Andersen M.R."/>
            <person name="Baker S.E."/>
        </authorList>
    </citation>
    <scope>NUCLEOTIDE SEQUENCE [LARGE SCALE GENOMIC DNA]</scope>
    <source>
        <strain evidence="8 9">CBS 707.79</strain>
    </source>
</reference>
<evidence type="ECO:0000259" key="7">
    <source>
        <dbReference type="Pfam" id="PF02656"/>
    </source>
</evidence>
<dbReference type="VEuPathDB" id="FungiDB:BO71DRAFT_52955"/>
<proteinExistence type="predicted"/>
<dbReference type="Proteomes" id="UP000247810">
    <property type="component" value="Unassembled WGS sequence"/>
</dbReference>
<feature type="transmembrane region" description="Helical" evidence="6">
    <location>
        <begin position="206"/>
        <end position="227"/>
    </location>
</feature>
<dbReference type="EMBL" id="KZ825949">
    <property type="protein sequence ID" value="PYH91329.1"/>
    <property type="molecule type" value="Genomic_DNA"/>
</dbReference>
<evidence type="ECO:0000313" key="8">
    <source>
        <dbReference type="EMBL" id="PYH91329.1"/>
    </source>
</evidence>
<evidence type="ECO:0000313" key="9">
    <source>
        <dbReference type="Proteomes" id="UP000247810"/>
    </source>
</evidence>
<dbReference type="STRING" id="1448320.A0A319D2H9"/>
<dbReference type="InterPro" id="IPR003807">
    <property type="entry name" value="DUF202"/>
</dbReference>
<keyword evidence="3 6" id="KW-1133">Transmembrane helix</keyword>
<keyword evidence="2 6" id="KW-0812">Transmembrane</keyword>
<dbReference type="OrthoDB" id="199599at2759"/>
<feature type="transmembrane region" description="Helical" evidence="6">
    <location>
        <begin position="124"/>
        <end position="145"/>
    </location>
</feature>
<evidence type="ECO:0000256" key="1">
    <source>
        <dbReference type="ARBA" id="ARBA00004127"/>
    </source>
</evidence>
<dbReference type="PANTHER" id="PTHR34187:SF1">
    <property type="entry name" value="DUF202 DOMAIN-CONTAINING PROTEIN"/>
    <property type="match status" value="1"/>
</dbReference>
<protein>
    <recommendedName>
        <fullName evidence="7">DUF202 domain-containing protein</fullName>
    </recommendedName>
</protein>
<dbReference type="InterPro" id="IPR052053">
    <property type="entry name" value="IM_YidH-like"/>
</dbReference>